<dbReference type="InterPro" id="IPR007345">
    <property type="entry name" value="Polysacch_pyruvyl_Trfase"/>
</dbReference>
<comment type="caution">
    <text evidence="2">The sequence shown here is derived from an EMBL/GenBank/DDBJ whole genome shotgun (WGS) entry which is preliminary data.</text>
</comment>
<reference evidence="2 3" key="1">
    <citation type="submission" date="2018-05" db="EMBL/GenBank/DDBJ databases">
        <title>Leucothrix arctica sp. nov., isolated from Arctic seawater.</title>
        <authorList>
            <person name="Choi A."/>
            <person name="Baek K."/>
        </authorList>
    </citation>
    <scope>NUCLEOTIDE SEQUENCE [LARGE SCALE GENOMIC DNA]</scope>
    <source>
        <strain evidence="2 3">IMCC9719</strain>
    </source>
</reference>
<feature type="domain" description="Polysaccharide pyruvyl transferase" evidence="1">
    <location>
        <begin position="72"/>
        <end position="253"/>
    </location>
</feature>
<protein>
    <submittedName>
        <fullName evidence="2">Polysaccharide pyruvyl transferase family protein</fullName>
    </submittedName>
</protein>
<dbReference type="GO" id="GO:0016740">
    <property type="term" value="F:transferase activity"/>
    <property type="evidence" value="ECO:0007669"/>
    <property type="project" value="UniProtKB-KW"/>
</dbReference>
<gene>
    <name evidence="2" type="ORF">DKT75_15150</name>
</gene>
<keyword evidence="2" id="KW-0808">Transferase</keyword>
<evidence type="ECO:0000313" key="2">
    <source>
        <dbReference type="EMBL" id="PWQ94630.1"/>
    </source>
</evidence>
<evidence type="ECO:0000259" key="1">
    <source>
        <dbReference type="Pfam" id="PF04230"/>
    </source>
</evidence>
<dbReference type="Proteomes" id="UP000245506">
    <property type="component" value="Unassembled WGS sequence"/>
</dbReference>
<dbReference type="AlphaFoldDB" id="A0A317CEB7"/>
<keyword evidence="3" id="KW-1185">Reference proteome</keyword>
<accession>A0A317CEB7</accession>
<dbReference type="EMBL" id="QGKL01000039">
    <property type="protein sequence ID" value="PWQ94630.1"/>
    <property type="molecule type" value="Genomic_DNA"/>
</dbReference>
<dbReference type="Pfam" id="PF04230">
    <property type="entry name" value="PS_pyruv_trans"/>
    <property type="match status" value="1"/>
</dbReference>
<name>A0A317CEB7_9GAMM</name>
<organism evidence="2 3">
    <name type="scientific">Leucothrix arctica</name>
    <dbReference type="NCBI Taxonomy" id="1481894"/>
    <lineage>
        <taxon>Bacteria</taxon>
        <taxon>Pseudomonadati</taxon>
        <taxon>Pseudomonadota</taxon>
        <taxon>Gammaproteobacteria</taxon>
        <taxon>Thiotrichales</taxon>
        <taxon>Thiotrichaceae</taxon>
        <taxon>Leucothrix</taxon>
    </lineage>
</organism>
<evidence type="ECO:0000313" key="3">
    <source>
        <dbReference type="Proteomes" id="UP000245506"/>
    </source>
</evidence>
<proteinExistence type="predicted"/>
<sequence>MDAVSLELGEMFTNKLKIRFPTHHSMSGSAKKVAWNNELGFVGGTNLLRNYWRNRARKNQWSLSLLDSWRMTPAILMGVGWNVYADEPEFKAKLFYRKALSKHWLHSVRDAYTLEKLKQCGITNVINTGCPTLWRLSPDVLSKIPKTRSTDVVFTLTDYRQDSSLDSVMIAQLLSGYEKVYFWPQGSGDLEYFSALCKSNPSFEAGVTCLGMNLHSFDTFIKNNATDYIGTRLHAGVRALQHSRRSVIISVDNRAEEMGRDFNLPVLKREEVNSLLEHADNVNCSAVSLPHEEIRRWKEQFVNA</sequence>